<protein>
    <submittedName>
        <fullName evidence="1">Uncharacterized protein</fullName>
    </submittedName>
</protein>
<organism evidence="1 2">
    <name type="scientific">Fragilariopsis cylindrus CCMP1102</name>
    <dbReference type="NCBI Taxonomy" id="635003"/>
    <lineage>
        <taxon>Eukaryota</taxon>
        <taxon>Sar</taxon>
        <taxon>Stramenopiles</taxon>
        <taxon>Ochrophyta</taxon>
        <taxon>Bacillariophyta</taxon>
        <taxon>Bacillariophyceae</taxon>
        <taxon>Bacillariophycidae</taxon>
        <taxon>Bacillariales</taxon>
        <taxon>Bacillariaceae</taxon>
        <taxon>Fragilariopsis</taxon>
    </lineage>
</organism>
<accession>A0A1E7ERM9</accession>
<evidence type="ECO:0000313" key="2">
    <source>
        <dbReference type="Proteomes" id="UP000095751"/>
    </source>
</evidence>
<proteinExistence type="predicted"/>
<dbReference type="Proteomes" id="UP000095751">
    <property type="component" value="Unassembled WGS sequence"/>
</dbReference>
<sequence>MSDDEDNFSMGVTPVRRTRGATSTARLAAAGRGSVARPVGLMSVARRGKAGKLSIVIVKEKEVDSVLCGGKVGSGGSMCVRPKRKCETATHKMKATFETANASPSGEYVVVAANGEAVYVSLIVPVGKFGNKLDTYLEESRTMMEWETILRSLKVAEDEDLEEVIVSHEKVTSDALEREMTGALSPVKRMPREELDDIETDFDISSTFISVGGEAGDELREERAAITEMQGQLTSIVNQVVTLKTHPPKDLYQDLIAVRNLIGEHSEGMGPETIMQTLARLNTKLEGLLAIQLTSVEQKQLQVILTKHGSKLELLTKKICLKLGDHVRQELTPILDKVEDLETIVTEFASQSPGYLGRNTQVIELEEDPFHMGPSATRAASVQPQAGTTSESFQGHTQTPELIEATNQIKVLREEVAKLKEEFGDKPLTVGGVQFRSKQALQSWLILNVDGPEADLKVKSNDAYVCFIDASGLLALTFGGLGEESTLEREANVIKCDYMSPEEQSLQDAYKCSLPKVFGKVSLSKGTTIDSRVLPACKTYDDFESALSYESYKTSLENEVQHQAELLRDKAKDRLTETGYNVACVCINHSEAFITKLLSWMSVTYLGLCKQSGPTASKENWLYISHCVWAIFTGLYNKRRGGYAKESMHKVIWSCLETIPLEKEFLKANFSAHPTVAHVLNLHLQTSAVMKSQFEHELTEMKKAMAKMTIAVTNSEKKADKALTASGKKTQNEIEEDKYIDERADAILRQGTLKLGIVSTAMPTWVWHVGTIGKVEWMLSQEDLMERTTEDPPWIQSTGERSGLVAVDAILIQGQWPTVNDSIWKMESLHTAIKVVLARRNKSGKPVAGEMPVGWTGYTAYTLLHDKVGGVTNGKFLVEVRTRIQPTAPVRSLPPSVSGKLGEALSQMEGGVEVIRGIKGERNTASGNLDWRHMKKGGKVKAPFVYCKPGVVVERTLTIQEQARVLDFPVSRTSRMTDKQIKILTDNEIPGKIITASIFFLTTWNKERVVKDDEGRMHTEVRIKSVSEDSTLFTTPINIQPENTNELVKEIDGIAPVDKAKEELDIPKASESDHYVPNDMFMEHAKEKATRADEAAVPFYLWNDRVIFKLHEHWTSSTGSTPTFDVHDPLDRLKVTRALRLLRKAALRHWRRRVDRSFRKWYNVVGITQKEHIDIKLAGEAAVIKAGQASWWEWDKGSTIFFWRWPPDYQDVVRKGVAPMFDSEPPTNSDRQPPYEDESIRLKVKQKLDKVIIRGYITMSDIKFVEAYMYMFDVPKGASDIRMVYDGSKSGLNKALWAPWFSLPTIDTMSRWVLAGSWLADNDYGDFFLNFPLHADLQKYCGVDLTQLFPKMNGETACMVVGRWLRNAMGLKPSPYCSIQGGLRAKRIILGEPSDENNPFQWDKVTENLPCSEGYDATLPWIAKVRKDQKSAADLAQYVDDVRVVAPTEELAWQCSSKIAKTACYLGLQDAARKRRPQSQRPGAWAGATIATDKEGVTKAVTQDRWEKLQYKIRWIGRQLGLEDKYTPDKFEDVKSEFENAPEGQIHFKTTEQFVGFIVYVSMTYKSLVPYLKGIYLTLNSWRPDRDELGWVKPKKKIKGVPRENLAYQKPPFWVDVMSRLKHDVKALLELTYHDAPPDVLIRATNKEAIYIVGDASGAGFGSSSWQQGSDDVHADFGKWTEEVTDRESSNFREAANLVIRLKRMLKDGDLTEGTEVFVFTDNSVAESTYFKGSSKNSKLHQLILGLRKLEMAGKLIIHFIWIAGTRMIAQGTDGLSRGEFSSGVMAGGPFLKFLPLNETALERVPHLKTIMNGWLPGQDWKFATTQDWFHEVFKDPNGSFVWSPSPALAQIAVDQLCEVKHIFPNSRHVLICPALMTGYWRKQLGKLSDVSFSLPATDDSKHKIWPAGMFEPLTIAFVCPLLSQSPWKVARLERVAHWEDKLNEGRGCTGAWHGSCFLQDMEDKFPVLQVQDLDDSLVDESRFVDEDPNRFKEARDGDHLITPFQCPECHFVNISGRLPNPLINQQDELALVCIKRAILDSLWSRERSTVQSNRLELNRLMACQRTLGFEAHCLPRRGPYPKQDIWGMQLACSTLLRSLDPGRTTTSIQFETVRKQRSCYSNFAHTCHDGMGATFVKDDGTGASVSNSKSNQPWFKRFMRGVHRRMGDVWLPDRAMSQYEFAACFTQLDARWLVYERDHVGLKKTATTACILIAGYYAALRGEEINRVDLGGMRKYWKEATTHIQHKHVPLTLAGRFKRETGNKFFCQPLASTTTAGRPIQLWFHRLLKLLGKEGKVDGPMFTNANGKRLSISEMDEFLHAVLCSVQQKFPNIIGDQIPVREEFSVYRSLRRGATSEAQNAAIPKEVIESNNRWRKFSRAKGMTPGMSMMERYSDAKVAVPSLIRFSKDLPG</sequence>
<dbReference type="InParanoid" id="A0A1E7ERM9"/>
<name>A0A1E7ERM9_9STRA</name>
<dbReference type="OrthoDB" id="48577at2759"/>
<gene>
    <name evidence="1" type="ORF">FRACYDRAFT_249894</name>
</gene>
<dbReference type="KEGG" id="fcy:FRACYDRAFT_249894"/>
<dbReference type="EMBL" id="KV784380">
    <property type="protein sequence ID" value="OEU08487.1"/>
    <property type="molecule type" value="Genomic_DNA"/>
</dbReference>
<dbReference type="SUPFAM" id="SSF56672">
    <property type="entry name" value="DNA/RNA polymerases"/>
    <property type="match status" value="1"/>
</dbReference>
<evidence type="ECO:0000313" key="1">
    <source>
        <dbReference type="EMBL" id="OEU08487.1"/>
    </source>
</evidence>
<dbReference type="InterPro" id="IPR043502">
    <property type="entry name" value="DNA/RNA_pol_sf"/>
</dbReference>
<keyword evidence="2" id="KW-1185">Reference proteome</keyword>
<reference evidence="1 2" key="1">
    <citation type="submission" date="2016-09" db="EMBL/GenBank/DDBJ databases">
        <title>Extensive genetic diversity and differential bi-allelic expression allows diatom success in the polar Southern Ocean.</title>
        <authorList>
            <consortium name="DOE Joint Genome Institute"/>
            <person name="Mock T."/>
            <person name="Otillar R.P."/>
            <person name="Strauss J."/>
            <person name="Dupont C."/>
            <person name="Frickenhaus S."/>
            <person name="Maumus F."/>
            <person name="Mcmullan M."/>
            <person name="Sanges R."/>
            <person name="Schmutz J."/>
            <person name="Toseland A."/>
            <person name="Valas R."/>
            <person name="Veluchamy A."/>
            <person name="Ward B.J."/>
            <person name="Allen A."/>
            <person name="Barry K."/>
            <person name="Falciatore A."/>
            <person name="Ferrante M."/>
            <person name="Fortunato A.E."/>
            <person name="Gloeckner G."/>
            <person name="Gruber A."/>
            <person name="Hipkin R."/>
            <person name="Janech M."/>
            <person name="Kroth P."/>
            <person name="Leese F."/>
            <person name="Lindquist E."/>
            <person name="Lyon B.R."/>
            <person name="Martin J."/>
            <person name="Mayer C."/>
            <person name="Parker M."/>
            <person name="Quesneville H."/>
            <person name="Raymond J."/>
            <person name="Uhlig C."/>
            <person name="Valentin K.U."/>
            <person name="Worden A.Z."/>
            <person name="Armbrust E.V."/>
            <person name="Bowler C."/>
            <person name="Green B."/>
            <person name="Moulton V."/>
            <person name="Van Oosterhout C."/>
            <person name="Grigoriev I."/>
        </authorList>
    </citation>
    <scope>NUCLEOTIDE SEQUENCE [LARGE SCALE GENOMIC DNA]</scope>
    <source>
        <strain evidence="1 2">CCMP1102</strain>
    </source>
</reference>